<accession>A0ABM8FHS6</accession>
<proteinExistence type="predicted"/>
<keyword evidence="1" id="KW-0472">Membrane</keyword>
<keyword evidence="1" id="KW-1133">Transmembrane helix</keyword>
<organism evidence="2 3">
    <name type="scientific">Hydrogenimonas cancrithermarum</name>
    <dbReference type="NCBI Taxonomy" id="2993563"/>
    <lineage>
        <taxon>Bacteria</taxon>
        <taxon>Pseudomonadati</taxon>
        <taxon>Campylobacterota</taxon>
        <taxon>Epsilonproteobacteria</taxon>
        <taxon>Campylobacterales</taxon>
        <taxon>Hydrogenimonadaceae</taxon>
        <taxon>Hydrogenimonas</taxon>
    </lineage>
</organism>
<evidence type="ECO:0000256" key="1">
    <source>
        <dbReference type="SAM" id="Phobius"/>
    </source>
</evidence>
<evidence type="ECO:0000313" key="3">
    <source>
        <dbReference type="Proteomes" id="UP001321445"/>
    </source>
</evidence>
<keyword evidence="1" id="KW-0812">Transmembrane</keyword>
<dbReference type="Proteomes" id="UP001321445">
    <property type="component" value="Chromosome"/>
</dbReference>
<name>A0ABM8FHS6_9BACT</name>
<gene>
    <name evidence="2" type="ORF">HCR_01320</name>
</gene>
<keyword evidence="3" id="KW-1185">Reference proteome</keyword>
<evidence type="ECO:0000313" key="2">
    <source>
        <dbReference type="EMBL" id="BDY11820.1"/>
    </source>
</evidence>
<feature type="transmembrane region" description="Helical" evidence="1">
    <location>
        <begin position="27"/>
        <end position="46"/>
    </location>
</feature>
<reference evidence="2 3" key="1">
    <citation type="submission" date="2023-03" db="EMBL/GenBank/DDBJ databases">
        <title>Description of Hydrogenimonas sp. ISO32.</title>
        <authorList>
            <person name="Mino S."/>
            <person name="Fukazawa S."/>
            <person name="Sawabe T."/>
        </authorList>
    </citation>
    <scope>NUCLEOTIDE SEQUENCE [LARGE SCALE GENOMIC DNA]</scope>
    <source>
        <strain evidence="2 3">ISO32</strain>
    </source>
</reference>
<sequence length="55" mass="6405">MAHEHVKHINPYSPQSGTMIPGGLVKFLRTCVLWQIIRFIVINIRMTKLILKSHH</sequence>
<dbReference type="EMBL" id="AP027370">
    <property type="protein sequence ID" value="BDY11820.1"/>
    <property type="molecule type" value="Genomic_DNA"/>
</dbReference>
<protein>
    <submittedName>
        <fullName evidence="2">Uncharacterized protein</fullName>
    </submittedName>
</protein>